<evidence type="ECO:0000313" key="2">
    <source>
        <dbReference type="Proteomes" id="UP000054783"/>
    </source>
</evidence>
<protein>
    <submittedName>
        <fullName evidence="1">Uncharacterized protein</fullName>
    </submittedName>
</protein>
<gene>
    <name evidence="1" type="ORF">T12_12632</name>
</gene>
<dbReference type="Proteomes" id="UP000054783">
    <property type="component" value="Unassembled WGS sequence"/>
</dbReference>
<proteinExistence type="predicted"/>
<reference evidence="1 2" key="1">
    <citation type="submission" date="2015-01" db="EMBL/GenBank/DDBJ databases">
        <title>Evolution of Trichinella species and genotypes.</title>
        <authorList>
            <person name="Korhonen P.K."/>
            <person name="Edoardo P."/>
            <person name="Giuseppe L.R."/>
            <person name="Gasser R.B."/>
        </authorList>
    </citation>
    <scope>NUCLEOTIDE SEQUENCE [LARGE SCALE GENOMIC DNA]</scope>
    <source>
        <strain evidence="1">ISS2496</strain>
    </source>
</reference>
<keyword evidence="2" id="KW-1185">Reference proteome</keyword>
<accession>A0A0V1A8I0</accession>
<name>A0A0V1A8I0_9BILA</name>
<sequence length="59" mass="7146">MHLLIFDKLQEIFQNAENDKQYFDLIYFNNQHNAYQCYQCFLIIALLVVQLLDKDSPDF</sequence>
<organism evidence="1 2">
    <name type="scientific">Trichinella patagoniensis</name>
    <dbReference type="NCBI Taxonomy" id="990121"/>
    <lineage>
        <taxon>Eukaryota</taxon>
        <taxon>Metazoa</taxon>
        <taxon>Ecdysozoa</taxon>
        <taxon>Nematoda</taxon>
        <taxon>Enoplea</taxon>
        <taxon>Dorylaimia</taxon>
        <taxon>Trichinellida</taxon>
        <taxon>Trichinellidae</taxon>
        <taxon>Trichinella</taxon>
    </lineage>
</organism>
<comment type="caution">
    <text evidence="1">The sequence shown here is derived from an EMBL/GenBank/DDBJ whole genome shotgun (WGS) entry which is preliminary data.</text>
</comment>
<dbReference type="AlphaFoldDB" id="A0A0V1A8I0"/>
<dbReference type="EMBL" id="JYDQ01000019">
    <property type="protein sequence ID" value="KRY21154.1"/>
    <property type="molecule type" value="Genomic_DNA"/>
</dbReference>
<evidence type="ECO:0000313" key="1">
    <source>
        <dbReference type="EMBL" id="KRY21154.1"/>
    </source>
</evidence>